<organism evidence="1 2">
    <name type="scientific">Fibrella rubiginis</name>
    <dbReference type="NCBI Taxonomy" id="2817060"/>
    <lineage>
        <taxon>Bacteria</taxon>
        <taxon>Pseudomonadati</taxon>
        <taxon>Bacteroidota</taxon>
        <taxon>Cytophagia</taxon>
        <taxon>Cytophagales</taxon>
        <taxon>Spirosomataceae</taxon>
        <taxon>Fibrella</taxon>
    </lineage>
</organism>
<protein>
    <submittedName>
        <fullName evidence="1">Uncharacterized protein</fullName>
    </submittedName>
</protein>
<comment type="caution">
    <text evidence="1">The sequence shown here is derived from an EMBL/GenBank/DDBJ whole genome shotgun (WGS) entry which is preliminary data.</text>
</comment>
<keyword evidence="2" id="KW-1185">Reference proteome</keyword>
<accession>A0A939GFQ5</accession>
<dbReference type="RefSeq" id="WP_207363970.1">
    <property type="nucleotide sequence ID" value="NZ_JAFMYV010000003.1"/>
</dbReference>
<proteinExistence type="predicted"/>
<gene>
    <name evidence="1" type="ORF">J2I47_07570</name>
</gene>
<dbReference type="AlphaFoldDB" id="A0A939GFQ5"/>
<reference evidence="1" key="1">
    <citation type="submission" date="2021-03" db="EMBL/GenBank/DDBJ databases">
        <title>Fibrella sp. HMF5335 genome sequencing and assembly.</title>
        <authorList>
            <person name="Kang H."/>
            <person name="Kim H."/>
            <person name="Bae S."/>
            <person name="Joh K."/>
        </authorList>
    </citation>
    <scope>NUCLEOTIDE SEQUENCE</scope>
    <source>
        <strain evidence="1">HMF5335</strain>
    </source>
</reference>
<dbReference type="EMBL" id="JAFMYV010000003">
    <property type="protein sequence ID" value="MBO0936404.1"/>
    <property type="molecule type" value="Genomic_DNA"/>
</dbReference>
<sequence length="178" mass="20718">MLEKLTELPGFAKRISQFLLKLIGNQQVASDDFRVMKLLINVGAIEGLQFYVDWVKTNHRLPRTYDRLLNIRRLPTTEATLLFAELIHFAFQETIETDRFDEPIDIFVHCLKELTITKEGLYQAVHADLDTLLQTYPTHPDQAKLRRNLALFEQEYYLQKVDCATLPEALVGLETWIP</sequence>
<dbReference type="Proteomes" id="UP000664034">
    <property type="component" value="Unassembled WGS sequence"/>
</dbReference>
<evidence type="ECO:0000313" key="2">
    <source>
        <dbReference type="Proteomes" id="UP000664034"/>
    </source>
</evidence>
<evidence type="ECO:0000313" key="1">
    <source>
        <dbReference type="EMBL" id="MBO0936404.1"/>
    </source>
</evidence>
<name>A0A939GFQ5_9BACT</name>